<dbReference type="NCBIfam" id="TIGR00350">
    <property type="entry name" value="lytR_cpsA_psr"/>
    <property type="match status" value="1"/>
</dbReference>
<name>A0A6I2V0Q6_9FIRM</name>
<feature type="domain" description="Cell envelope-related transcriptional attenuator" evidence="4">
    <location>
        <begin position="81"/>
        <end position="230"/>
    </location>
</feature>
<keyword evidence="6" id="KW-1185">Reference proteome</keyword>
<feature type="region of interest" description="Disordered" evidence="2">
    <location>
        <begin position="325"/>
        <end position="414"/>
    </location>
</feature>
<keyword evidence="3" id="KW-0812">Transmembrane</keyword>
<organism evidence="5 6">
    <name type="scientific">Selenomonas montiformis</name>
    <dbReference type="NCBI Taxonomy" id="2652285"/>
    <lineage>
        <taxon>Bacteria</taxon>
        <taxon>Bacillati</taxon>
        <taxon>Bacillota</taxon>
        <taxon>Negativicutes</taxon>
        <taxon>Selenomonadales</taxon>
        <taxon>Selenomonadaceae</taxon>
        <taxon>Selenomonas</taxon>
    </lineage>
</organism>
<keyword evidence="3" id="KW-0472">Membrane</keyword>
<dbReference type="Gene3D" id="3.40.630.190">
    <property type="entry name" value="LCP protein"/>
    <property type="match status" value="1"/>
</dbReference>
<gene>
    <name evidence="5" type="ORF">FYJ78_12305</name>
</gene>
<evidence type="ECO:0000256" key="3">
    <source>
        <dbReference type="SAM" id="Phobius"/>
    </source>
</evidence>
<dbReference type="EMBL" id="VUNL01000019">
    <property type="protein sequence ID" value="MSV25930.1"/>
    <property type="molecule type" value="Genomic_DNA"/>
</dbReference>
<feature type="compositionally biased region" description="Low complexity" evidence="2">
    <location>
        <begin position="373"/>
        <end position="399"/>
    </location>
</feature>
<dbReference type="Pfam" id="PF03816">
    <property type="entry name" value="LytR_cpsA_psr"/>
    <property type="match status" value="1"/>
</dbReference>
<dbReference type="RefSeq" id="WP_154621699.1">
    <property type="nucleotide sequence ID" value="NZ_CBCTNG010000003.1"/>
</dbReference>
<proteinExistence type="inferred from homology"/>
<feature type="transmembrane region" description="Helical" evidence="3">
    <location>
        <begin position="20"/>
        <end position="41"/>
    </location>
</feature>
<dbReference type="PANTHER" id="PTHR33392">
    <property type="entry name" value="POLYISOPRENYL-TEICHOIC ACID--PEPTIDOGLYCAN TEICHOIC ACID TRANSFERASE TAGU"/>
    <property type="match status" value="1"/>
</dbReference>
<dbReference type="PANTHER" id="PTHR33392:SF6">
    <property type="entry name" value="POLYISOPRENYL-TEICHOIC ACID--PEPTIDOGLYCAN TEICHOIC ACID TRANSFERASE TAGU"/>
    <property type="match status" value="1"/>
</dbReference>
<evidence type="ECO:0000313" key="5">
    <source>
        <dbReference type="EMBL" id="MSV25930.1"/>
    </source>
</evidence>
<evidence type="ECO:0000313" key="6">
    <source>
        <dbReference type="Proteomes" id="UP000430222"/>
    </source>
</evidence>
<keyword evidence="3" id="KW-1133">Transmembrane helix</keyword>
<comment type="similarity">
    <text evidence="1">Belongs to the LytR/CpsA/Psr (LCP) family.</text>
</comment>
<accession>A0A6I2V0Q6</accession>
<feature type="compositionally biased region" description="Basic and acidic residues" evidence="2">
    <location>
        <begin position="354"/>
        <end position="371"/>
    </location>
</feature>
<dbReference type="Proteomes" id="UP000430222">
    <property type="component" value="Unassembled WGS sequence"/>
</dbReference>
<comment type="caution">
    <text evidence="5">The sequence shown here is derived from an EMBL/GenBank/DDBJ whole genome shotgun (WGS) entry which is preliminary data.</text>
</comment>
<protein>
    <submittedName>
        <fullName evidence="5">LytR family transcriptional regulator</fullName>
    </submittedName>
</protein>
<dbReference type="InterPro" id="IPR004474">
    <property type="entry name" value="LytR_CpsA_psr"/>
</dbReference>
<dbReference type="InterPro" id="IPR050922">
    <property type="entry name" value="LytR/CpsA/Psr_CW_biosynth"/>
</dbReference>
<evidence type="ECO:0000259" key="4">
    <source>
        <dbReference type="Pfam" id="PF03816"/>
    </source>
</evidence>
<dbReference type="AlphaFoldDB" id="A0A6I2V0Q6"/>
<sequence>MILPNAKIPPRRAQRKKRRIWPWILLLFCFAAAAIAGALFASSSLLDKPLETAVDDGLLTAKDKSTIMIMGVDERDDDVGRSDTLMIASIDPKKNQAALLSVPRDTRVKIKGHGFDKINAAYAYGHERLSQDTVENLLGINIDHYIIINTKSFKNIIDAIGGIDIDVPKRMHYEDPWDDDGGLVIDFQPGMQHMDGAKAITYVRYRDEEGDLGRIRRQQDFVKACLDKIISPAILPKLPSVIREVMSSIKTDLSLRQLLEFAGTLKEAKGNGLKTDMVPGRPLYIDGVSYWIPDLNQLRTTIADTLGLSLNAKYRSRMENDIQEYERSIPSTAREVPASDTSIGHMKKSSKTQDSSHRRSELREDTSEHSGRTSAGSGSSKQSSDSGNSSSNNTNSTDTAPAVPSRSAPAGKTQ</sequence>
<reference evidence="5 6" key="1">
    <citation type="submission" date="2019-08" db="EMBL/GenBank/DDBJ databases">
        <title>In-depth cultivation of the pig gut microbiome towards novel bacterial diversity and tailored functional studies.</title>
        <authorList>
            <person name="Wylensek D."/>
            <person name="Hitch T.C.A."/>
            <person name="Clavel T."/>
        </authorList>
    </citation>
    <scope>NUCLEOTIDE SEQUENCE [LARGE SCALE GENOMIC DNA]</scope>
    <source>
        <strain evidence="6">WCA-380-WT-3B3</strain>
    </source>
</reference>
<evidence type="ECO:0000256" key="1">
    <source>
        <dbReference type="ARBA" id="ARBA00006068"/>
    </source>
</evidence>
<evidence type="ECO:0000256" key="2">
    <source>
        <dbReference type="SAM" id="MobiDB-lite"/>
    </source>
</evidence>